<proteinExistence type="predicted"/>
<reference evidence="2" key="1">
    <citation type="submission" date="2021-03" db="EMBL/GenBank/DDBJ databases">
        <authorList>
            <person name="Tagirdzhanova G."/>
        </authorList>
    </citation>
    <scope>NUCLEOTIDE SEQUENCE</scope>
</reference>
<dbReference type="EMBL" id="CAJPDS010000048">
    <property type="protein sequence ID" value="CAF9928519.1"/>
    <property type="molecule type" value="Genomic_DNA"/>
</dbReference>
<sequence length="312" mass="36382">MVIPFEALRKHDPRRAIFEQNAKTCPLLRLPPEIRCQIYREVLGDRFIHLKHVPYPLIPGTVWTNGVWHWDYLSSPTTERPKDRDPSDSWFHYVCNKGGPKSDDEFNCVGMKKDPTILWAMVLCWPLDAPTWPNFELPYTPLEEMYDREMHLKLLRACRQIYAEASPILWNTNTFSFRTAGSCLAFFQGCRKEQKAALRSLHLVVDIDQGSKSWNLALREPLIRDLKGLLNLRLIIKSSIRVEYYRKVKSRGLHLLKTPYEGLVRLSQLPQLSVDVCMATNFCSAMSESWLESEKEDYAKSLKDRLLMRPLL</sequence>
<dbReference type="PANTHER" id="PTHR38790">
    <property type="entry name" value="2EXR DOMAIN-CONTAINING PROTEIN-RELATED"/>
    <property type="match status" value="1"/>
</dbReference>
<feature type="domain" description="DUF7730" evidence="1">
    <location>
        <begin position="149"/>
        <end position="208"/>
    </location>
</feature>
<protein>
    <recommendedName>
        <fullName evidence="1">DUF7730 domain-containing protein</fullName>
    </recommendedName>
</protein>
<evidence type="ECO:0000313" key="3">
    <source>
        <dbReference type="Proteomes" id="UP000664521"/>
    </source>
</evidence>
<dbReference type="PANTHER" id="PTHR38790:SF4">
    <property type="entry name" value="2EXR DOMAIN-CONTAINING PROTEIN"/>
    <property type="match status" value="1"/>
</dbReference>
<dbReference type="OrthoDB" id="5413827at2759"/>
<dbReference type="AlphaFoldDB" id="A0A8H3FPZ5"/>
<dbReference type="InterPro" id="IPR056632">
    <property type="entry name" value="DUF7730"/>
</dbReference>
<organism evidence="2 3">
    <name type="scientific">Heterodermia speciosa</name>
    <dbReference type="NCBI Taxonomy" id="116794"/>
    <lineage>
        <taxon>Eukaryota</taxon>
        <taxon>Fungi</taxon>
        <taxon>Dikarya</taxon>
        <taxon>Ascomycota</taxon>
        <taxon>Pezizomycotina</taxon>
        <taxon>Lecanoromycetes</taxon>
        <taxon>OSLEUM clade</taxon>
        <taxon>Lecanoromycetidae</taxon>
        <taxon>Caliciales</taxon>
        <taxon>Physciaceae</taxon>
        <taxon>Heterodermia</taxon>
    </lineage>
</organism>
<accession>A0A8H3FPZ5</accession>
<dbReference type="Pfam" id="PF24864">
    <property type="entry name" value="DUF7730"/>
    <property type="match status" value="1"/>
</dbReference>
<comment type="caution">
    <text evidence="2">The sequence shown here is derived from an EMBL/GenBank/DDBJ whole genome shotgun (WGS) entry which is preliminary data.</text>
</comment>
<evidence type="ECO:0000259" key="1">
    <source>
        <dbReference type="Pfam" id="PF24864"/>
    </source>
</evidence>
<name>A0A8H3FPZ5_9LECA</name>
<keyword evidence="3" id="KW-1185">Reference proteome</keyword>
<dbReference type="Proteomes" id="UP000664521">
    <property type="component" value="Unassembled WGS sequence"/>
</dbReference>
<evidence type="ECO:0000313" key="2">
    <source>
        <dbReference type="EMBL" id="CAF9928519.1"/>
    </source>
</evidence>
<gene>
    <name evidence="2" type="ORF">HETSPECPRED_006870</name>
</gene>